<comment type="function">
    <text evidence="13">Transfers and isomerizes the ribose moiety from AdoMet to the 7-aminomethyl group of 7-deazaguanine (preQ1-tRNA) to give epoxyqueuosine (oQ-tRNA).</text>
</comment>
<evidence type="ECO:0000256" key="10">
    <source>
        <dbReference type="ARBA" id="ARBA00066503"/>
    </source>
</evidence>
<evidence type="ECO:0000256" key="5">
    <source>
        <dbReference type="ARBA" id="ARBA00022679"/>
    </source>
</evidence>
<dbReference type="GO" id="GO:0005737">
    <property type="term" value="C:cytoplasm"/>
    <property type="evidence" value="ECO:0007669"/>
    <property type="project" value="UniProtKB-SubCell"/>
</dbReference>
<dbReference type="InterPro" id="IPR003699">
    <property type="entry name" value="QueA"/>
</dbReference>
<evidence type="ECO:0000256" key="8">
    <source>
        <dbReference type="ARBA" id="ARBA00052751"/>
    </source>
</evidence>
<dbReference type="InterPro" id="IPR042118">
    <property type="entry name" value="QueA_dom1"/>
</dbReference>
<dbReference type="InterPro" id="IPR042119">
    <property type="entry name" value="QueA_dom2"/>
</dbReference>
<dbReference type="FunFam" id="3.40.1780.10:FF:000001">
    <property type="entry name" value="S-adenosylmethionine:tRNA ribosyltransferase-isomerase"/>
    <property type="match status" value="1"/>
</dbReference>
<name>A0A9W6LMQ4_9FUSO</name>
<gene>
    <name evidence="13 14" type="primary">queA</name>
    <name evidence="14" type="ORF">PM10SUCC1_15730</name>
</gene>
<evidence type="ECO:0000256" key="11">
    <source>
        <dbReference type="ARBA" id="ARBA00069325"/>
    </source>
</evidence>
<dbReference type="HAMAP" id="MF_00113">
    <property type="entry name" value="QueA"/>
    <property type="match status" value="1"/>
</dbReference>
<keyword evidence="4 13" id="KW-0963">Cytoplasm</keyword>
<evidence type="ECO:0000256" key="7">
    <source>
        <dbReference type="ARBA" id="ARBA00022785"/>
    </source>
</evidence>
<dbReference type="RefSeq" id="WP_281834947.1">
    <property type="nucleotide sequence ID" value="NZ_BSDY01000006.1"/>
</dbReference>
<dbReference type="Gene3D" id="2.40.10.240">
    <property type="entry name" value="QueA-like"/>
    <property type="match status" value="1"/>
</dbReference>
<comment type="catalytic activity">
    <reaction evidence="8 13">
        <text>7-aminomethyl-7-carbaguanosine(34) in tRNA + S-adenosyl-L-methionine = epoxyqueuosine(34) in tRNA + adenine + L-methionine + 2 H(+)</text>
        <dbReference type="Rhea" id="RHEA:32155"/>
        <dbReference type="Rhea" id="RHEA-COMP:10342"/>
        <dbReference type="Rhea" id="RHEA-COMP:18582"/>
        <dbReference type="ChEBI" id="CHEBI:15378"/>
        <dbReference type="ChEBI" id="CHEBI:16708"/>
        <dbReference type="ChEBI" id="CHEBI:57844"/>
        <dbReference type="ChEBI" id="CHEBI:59789"/>
        <dbReference type="ChEBI" id="CHEBI:82833"/>
        <dbReference type="ChEBI" id="CHEBI:194443"/>
        <dbReference type="EC" id="2.4.99.17"/>
    </reaction>
</comment>
<evidence type="ECO:0000256" key="4">
    <source>
        <dbReference type="ARBA" id="ARBA00022490"/>
    </source>
</evidence>
<comment type="similarity">
    <text evidence="9 13">Belongs to the QueA family.</text>
</comment>
<dbReference type="Gene3D" id="3.40.1780.10">
    <property type="entry name" value="QueA-like"/>
    <property type="match status" value="1"/>
</dbReference>
<comment type="pathway">
    <text evidence="2 13">tRNA modification; tRNA-queuosine biosynthesis.</text>
</comment>
<sequence>MSTLLSDYDYNLPEELIGQKPAEPRDHSRLMTVDRSLKKIEHKRFYNIVDYLEPGDVLVRNSTKVIPARMIGRKETGAVLEVFLLKRIDINTWECMIRQAKKLKLGQKLIIGENSEIVATLLEVKEDGNRVLSFEYEGAFEEVLDKLGQMPLPPYITEKLSKKERYQTVYAKKGESVAAPTAGLHFTEELLKKIEEKGVEIVDVYLEVGLGTFRPVQTENVLEHKMHEETYEVPEEARKVITKAKAEGRRVIAVGTTSVRTLESAVNSSGELEARKGSTDIFIYPGYEFKVVDALITNFHLPKSTLLMLISAFSTREFMMETYKKAVEEGYHFFSFGDSMFIY</sequence>
<keyword evidence="6 13" id="KW-0949">S-adenosyl-L-methionine</keyword>
<comment type="subcellular location">
    <subcellularLocation>
        <location evidence="1 13">Cytoplasm</location>
    </subcellularLocation>
</comment>
<evidence type="ECO:0000313" key="15">
    <source>
        <dbReference type="Proteomes" id="UP001144471"/>
    </source>
</evidence>
<dbReference type="NCBIfam" id="TIGR00113">
    <property type="entry name" value="queA"/>
    <property type="match status" value="1"/>
</dbReference>
<dbReference type="InterPro" id="IPR036100">
    <property type="entry name" value="QueA_sf"/>
</dbReference>
<comment type="subunit">
    <text evidence="3 13">Monomer.</text>
</comment>
<dbReference type="SUPFAM" id="SSF111337">
    <property type="entry name" value="QueA-like"/>
    <property type="match status" value="1"/>
</dbReference>
<dbReference type="EMBL" id="BSDY01000006">
    <property type="protein sequence ID" value="GLI56059.1"/>
    <property type="molecule type" value="Genomic_DNA"/>
</dbReference>
<dbReference type="PANTHER" id="PTHR30307">
    <property type="entry name" value="S-ADENOSYLMETHIONINE:TRNA RIBOSYLTRANSFERASE-ISOMERASE"/>
    <property type="match status" value="1"/>
</dbReference>
<evidence type="ECO:0000256" key="9">
    <source>
        <dbReference type="ARBA" id="ARBA00061210"/>
    </source>
</evidence>
<keyword evidence="5 13" id="KW-0808">Transferase</keyword>
<keyword evidence="7 13" id="KW-0671">Queuosine biosynthesis</keyword>
<evidence type="ECO:0000256" key="2">
    <source>
        <dbReference type="ARBA" id="ARBA00004691"/>
    </source>
</evidence>
<dbReference type="EC" id="2.4.99.17" evidence="10 13"/>
<dbReference type="Pfam" id="PF02547">
    <property type="entry name" value="Queuosine_synth"/>
    <property type="match status" value="1"/>
</dbReference>
<dbReference type="PANTHER" id="PTHR30307:SF0">
    <property type="entry name" value="S-ADENOSYLMETHIONINE:TRNA RIBOSYLTRANSFERASE-ISOMERASE"/>
    <property type="match status" value="1"/>
</dbReference>
<reference evidence="14" key="1">
    <citation type="submission" date="2022-12" db="EMBL/GenBank/DDBJ databases">
        <title>Reference genome sequencing for broad-spectrum identification of bacterial and archaeal isolates by mass spectrometry.</title>
        <authorList>
            <person name="Sekiguchi Y."/>
            <person name="Tourlousse D.M."/>
        </authorList>
    </citation>
    <scope>NUCLEOTIDE SEQUENCE</scope>
    <source>
        <strain evidence="14">10succ1</strain>
    </source>
</reference>
<dbReference type="GO" id="GO:0008616">
    <property type="term" value="P:tRNA queuosine(34) biosynthetic process"/>
    <property type="evidence" value="ECO:0007669"/>
    <property type="project" value="UniProtKB-UniRule"/>
</dbReference>
<dbReference type="NCBIfam" id="NF001140">
    <property type="entry name" value="PRK00147.1"/>
    <property type="match status" value="1"/>
</dbReference>
<protein>
    <recommendedName>
        <fullName evidence="11 13">S-adenosylmethionine:tRNA ribosyltransferase-isomerase</fullName>
        <ecNumber evidence="10 13">2.4.99.17</ecNumber>
    </recommendedName>
    <alternativeName>
        <fullName evidence="12 13">Queuosine biosynthesis protein QueA</fullName>
    </alternativeName>
</protein>
<dbReference type="AlphaFoldDB" id="A0A9W6LMQ4"/>
<dbReference type="FunFam" id="2.40.10.240:FF:000002">
    <property type="entry name" value="S-adenosylmethionine:tRNA ribosyltransferase-isomerase"/>
    <property type="match status" value="1"/>
</dbReference>
<dbReference type="GO" id="GO:0051075">
    <property type="term" value="F:S-adenosylmethionine:tRNA ribosyltransferase-isomerase activity"/>
    <property type="evidence" value="ECO:0007669"/>
    <property type="project" value="UniProtKB-EC"/>
</dbReference>
<evidence type="ECO:0000313" key="14">
    <source>
        <dbReference type="EMBL" id="GLI56059.1"/>
    </source>
</evidence>
<comment type="caution">
    <text evidence="14">The sequence shown here is derived from an EMBL/GenBank/DDBJ whole genome shotgun (WGS) entry which is preliminary data.</text>
</comment>
<evidence type="ECO:0000256" key="13">
    <source>
        <dbReference type="HAMAP-Rule" id="MF_00113"/>
    </source>
</evidence>
<keyword evidence="15" id="KW-1185">Reference proteome</keyword>
<evidence type="ECO:0000256" key="6">
    <source>
        <dbReference type="ARBA" id="ARBA00022691"/>
    </source>
</evidence>
<dbReference type="Proteomes" id="UP001144471">
    <property type="component" value="Unassembled WGS sequence"/>
</dbReference>
<organism evidence="14 15">
    <name type="scientific">Propionigenium maris DSM 9537</name>
    <dbReference type="NCBI Taxonomy" id="1123000"/>
    <lineage>
        <taxon>Bacteria</taxon>
        <taxon>Fusobacteriati</taxon>
        <taxon>Fusobacteriota</taxon>
        <taxon>Fusobacteriia</taxon>
        <taxon>Fusobacteriales</taxon>
        <taxon>Fusobacteriaceae</taxon>
        <taxon>Propionigenium</taxon>
    </lineage>
</organism>
<accession>A0A9W6LMQ4</accession>
<evidence type="ECO:0000256" key="3">
    <source>
        <dbReference type="ARBA" id="ARBA00011245"/>
    </source>
</evidence>
<evidence type="ECO:0000256" key="12">
    <source>
        <dbReference type="ARBA" id="ARBA00076160"/>
    </source>
</evidence>
<evidence type="ECO:0000256" key="1">
    <source>
        <dbReference type="ARBA" id="ARBA00004496"/>
    </source>
</evidence>
<proteinExistence type="inferred from homology"/>